<keyword evidence="2" id="KW-1185">Reference proteome</keyword>
<evidence type="ECO:0000313" key="1">
    <source>
        <dbReference type="EMBL" id="AWN81492.1"/>
    </source>
</evidence>
<protein>
    <submittedName>
        <fullName evidence="1">Uncharacterized protein</fullName>
    </submittedName>
</protein>
<gene>
    <name evidence="1" type="ORF">DK880_00156</name>
</gene>
<reference evidence="1 2" key="1">
    <citation type="submission" date="2018-05" db="EMBL/GenBank/DDBJ databases">
        <title>Candidatus Cardinium hertigii Genome Assembly.</title>
        <authorList>
            <person name="Showmaker K.C."/>
            <person name="Walden K.O."/>
            <person name="Fields C.J."/>
            <person name="Lambert K.N."/>
            <person name="Hudson M.E."/>
        </authorList>
    </citation>
    <scope>NUCLEOTIDE SEQUENCE [LARGE SCALE GENOMIC DNA]</scope>
    <source>
        <strain evidence="2">cHgTN10</strain>
    </source>
</reference>
<organism evidence="1 2">
    <name type="scientific">Candidatus Cardinium hertigii</name>
    <dbReference type="NCBI Taxonomy" id="247481"/>
    <lineage>
        <taxon>Bacteria</taxon>
        <taxon>Pseudomonadati</taxon>
        <taxon>Bacteroidota</taxon>
        <taxon>Cytophagia</taxon>
        <taxon>Cytophagales</taxon>
        <taxon>Amoebophilaceae</taxon>
        <taxon>Candidatus Cardinium</taxon>
    </lineage>
</organism>
<evidence type="ECO:0000313" key="2">
    <source>
        <dbReference type="Proteomes" id="UP000245872"/>
    </source>
</evidence>
<dbReference type="KEGG" id="cher:DK880_00156"/>
<name>A0A2Z3LB60_9BACT</name>
<dbReference type="EMBL" id="CP029619">
    <property type="protein sequence ID" value="AWN81492.1"/>
    <property type="molecule type" value="Genomic_DNA"/>
</dbReference>
<dbReference type="Proteomes" id="UP000245872">
    <property type="component" value="Chromosome"/>
</dbReference>
<dbReference type="RefSeq" id="WP_109996946.1">
    <property type="nucleotide sequence ID" value="NZ_CP029619.1"/>
</dbReference>
<dbReference type="AlphaFoldDB" id="A0A2Z3LB60"/>
<proteinExistence type="predicted"/>
<accession>A0A2Z3LB60</accession>
<sequence>MTRIDLWKIGFCVAVGMYRLYSLLTSSSVEEEDDRPSVRTNKAPILMQAQAIHQEATPQEAIPQEAIPIRHTVGQLPSPKLAAMQRKKQEGKEGVGQGLPAIRSGSLTVGIEKSASRRRKFFRSAFLMQELVASKFI</sequence>